<evidence type="ECO:0000313" key="1">
    <source>
        <dbReference type="EMBL" id="KAL1516983.1"/>
    </source>
</evidence>
<comment type="caution">
    <text evidence="1">The sequence shown here is derived from an EMBL/GenBank/DDBJ whole genome shotgun (WGS) entry which is preliminary data.</text>
</comment>
<reference evidence="1 2" key="1">
    <citation type="submission" date="2024-05" db="EMBL/GenBank/DDBJ databases">
        <title>Genetic variation in Jamaican populations of the coffee berry borer (Hypothenemus hampei).</title>
        <authorList>
            <person name="Errbii M."/>
            <person name="Myrie A."/>
        </authorList>
    </citation>
    <scope>NUCLEOTIDE SEQUENCE [LARGE SCALE GENOMIC DNA]</scope>
    <source>
        <strain evidence="1">JA-Hopewell-2020-01-JO</strain>
        <tissue evidence="1">Whole body</tissue>
    </source>
</reference>
<gene>
    <name evidence="1" type="ORF">ABEB36_000807</name>
</gene>
<protein>
    <submittedName>
        <fullName evidence="1">Uncharacterized protein</fullName>
    </submittedName>
</protein>
<dbReference type="Proteomes" id="UP001566132">
    <property type="component" value="Unassembled WGS sequence"/>
</dbReference>
<accession>A0ABD1FED7</accession>
<dbReference type="EMBL" id="JBDJPC010000001">
    <property type="protein sequence ID" value="KAL1516983.1"/>
    <property type="molecule type" value="Genomic_DNA"/>
</dbReference>
<proteinExistence type="predicted"/>
<name>A0ABD1FED7_HYPHA</name>
<sequence length="115" mass="12661">MLQKPESARAKNCGYSCCCAAARLKWRDLGTKANHLNVPVDAIYLGQCKVHLKGAIGPEIDKNASRYFNNKNKSHSVDQKRVASSSGDCIHSNPANILSVLELIALFRPSYKESK</sequence>
<evidence type="ECO:0000313" key="2">
    <source>
        <dbReference type="Proteomes" id="UP001566132"/>
    </source>
</evidence>
<dbReference type="AlphaFoldDB" id="A0ABD1FED7"/>
<organism evidence="1 2">
    <name type="scientific">Hypothenemus hampei</name>
    <name type="common">Coffee berry borer</name>
    <dbReference type="NCBI Taxonomy" id="57062"/>
    <lineage>
        <taxon>Eukaryota</taxon>
        <taxon>Metazoa</taxon>
        <taxon>Ecdysozoa</taxon>
        <taxon>Arthropoda</taxon>
        <taxon>Hexapoda</taxon>
        <taxon>Insecta</taxon>
        <taxon>Pterygota</taxon>
        <taxon>Neoptera</taxon>
        <taxon>Endopterygota</taxon>
        <taxon>Coleoptera</taxon>
        <taxon>Polyphaga</taxon>
        <taxon>Cucujiformia</taxon>
        <taxon>Curculionidae</taxon>
        <taxon>Scolytinae</taxon>
        <taxon>Hypothenemus</taxon>
    </lineage>
</organism>
<keyword evidence="2" id="KW-1185">Reference proteome</keyword>